<accession>A0A4C1XRJ3</accession>
<protein>
    <submittedName>
        <fullName evidence="1">Uncharacterized protein</fullName>
    </submittedName>
</protein>
<dbReference type="Proteomes" id="UP000299102">
    <property type="component" value="Unassembled WGS sequence"/>
</dbReference>
<sequence>MIFFWHCFTVTLQRLQRKYVGRGSRERPSRVFSPRGNNFPALFRAWVFLYRRRNRRAEFTQPMTVASSRLSLDLLTTVELKMFLNKGSAQSAELETGTASDGAPAAQRFEVRLRIEGVSSHAIAAELGDWFST</sequence>
<keyword evidence="2" id="KW-1185">Reference proteome</keyword>
<dbReference type="AlphaFoldDB" id="A0A4C1XRJ3"/>
<gene>
    <name evidence="1" type="ORF">EVAR_50341_1</name>
</gene>
<dbReference type="EMBL" id="BGZK01000910">
    <property type="protein sequence ID" value="GBP64825.1"/>
    <property type="molecule type" value="Genomic_DNA"/>
</dbReference>
<comment type="caution">
    <text evidence="1">The sequence shown here is derived from an EMBL/GenBank/DDBJ whole genome shotgun (WGS) entry which is preliminary data.</text>
</comment>
<reference evidence="1 2" key="1">
    <citation type="journal article" date="2019" name="Commun. Biol.">
        <title>The bagworm genome reveals a unique fibroin gene that provides high tensile strength.</title>
        <authorList>
            <person name="Kono N."/>
            <person name="Nakamura H."/>
            <person name="Ohtoshi R."/>
            <person name="Tomita M."/>
            <person name="Numata K."/>
            <person name="Arakawa K."/>
        </authorList>
    </citation>
    <scope>NUCLEOTIDE SEQUENCE [LARGE SCALE GENOMIC DNA]</scope>
</reference>
<name>A0A4C1XRJ3_EUMVA</name>
<evidence type="ECO:0000313" key="2">
    <source>
        <dbReference type="Proteomes" id="UP000299102"/>
    </source>
</evidence>
<organism evidence="1 2">
    <name type="scientific">Eumeta variegata</name>
    <name type="common">Bagworm moth</name>
    <name type="synonym">Eumeta japonica</name>
    <dbReference type="NCBI Taxonomy" id="151549"/>
    <lineage>
        <taxon>Eukaryota</taxon>
        <taxon>Metazoa</taxon>
        <taxon>Ecdysozoa</taxon>
        <taxon>Arthropoda</taxon>
        <taxon>Hexapoda</taxon>
        <taxon>Insecta</taxon>
        <taxon>Pterygota</taxon>
        <taxon>Neoptera</taxon>
        <taxon>Endopterygota</taxon>
        <taxon>Lepidoptera</taxon>
        <taxon>Glossata</taxon>
        <taxon>Ditrysia</taxon>
        <taxon>Tineoidea</taxon>
        <taxon>Psychidae</taxon>
        <taxon>Oiketicinae</taxon>
        <taxon>Eumeta</taxon>
    </lineage>
</organism>
<proteinExistence type="predicted"/>
<evidence type="ECO:0000313" key="1">
    <source>
        <dbReference type="EMBL" id="GBP64825.1"/>
    </source>
</evidence>